<dbReference type="InterPro" id="IPR016193">
    <property type="entry name" value="Cytidine_deaminase-like"/>
</dbReference>
<dbReference type="AlphaFoldDB" id="A0A8S4QEU1"/>
<dbReference type="GO" id="GO:0005737">
    <property type="term" value="C:cytoplasm"/>
    <property type="evidence" value="ECO:0007669"/>
    <property type="project" value="TreeGrafter"/>
</dbReference>
<accession>A0A8S4QEU1</accession>
<dbReference type="GO" id="GO:0005634">
    <property type="term" value="C:nucleus"/>
    <property type="evidence" value="ECO:0007669"/>
    <property type="project" value="TreeGrafter"/>
</dbReference>
<organism evidence="4 5">
    <name type="scientific">Pararge aegeria aegeria</name>
    <dbReference type="NCBI Taxonomy" id="348720"/>
    <lineage>
        <taxon>Eukaryota</taxon>
        <taxon>Metazoa</taxon>
        <taxon>Ecdysozoa</taxon>
        <taxon>Arthropoda</taxon>
        <taxon>Hexapoda</taxon>
        <taxon>Insecta</taxon>
        <taxon>Pterygota</taxon>
        <taxon>Neoptera</taxon>
        <taxon>Endopterygota</taxon>
        <taxon>Lepidoptera</taxon>
        <taxon>Glossata</taxon>
        <taxon>Ditrysia</taxon>
        <taxon>Papilionoidea</taxon>
        <taxon>Nymphalidae</taxon>
        <taxon>Satyrinae</taxon>
        <taxon>Satyrini</taxon>
        <taxon>Parargina</taxon>
        <taxon>Pararge</taxon>
    </lineage>
</organism>
<keyword evidence="5" id="KW-1185">Reference proteome</keyword>
<dbReference type="GO" id="GO:0046872">
    <property type="term" value="F:metal ion binding"/>
    <property type="evidence" value="ECO:0007669"/>
    <property type="project" value="UniProtKB-KW"/>
</dbReference>
<evidence type="ECO:0000313" key="4">
    <source>
        <dbReference type="EMBL" id="CAH2208181.1"/>
    </source>
</evidence>
<dbReference type="PANTHER" id="PTHR11079">
    <property type="entry name" value="CYTOSINE DEAMINASE FAMILY MEMBER"/>
    <property type="match status" value="1"/>
</dbReference>
<dbReference type="Proteomes" id="UP000838756">
    <property type="component" value="Unassembled WGS sequence"/>
</dbReference>
<dbReference type="EMBL" id="CAKXAJ010002563">
    <property type="protein sequence ID" value="CAH2208181.1"/>
    <property type="molecule type" value="Genomic_DNA"/>
</dbReference>
<dbReference type="GO" id="GO:0052717">
    <property type="term" value="F:tRNA-specific adenosine-34 deaminase activity"/>
    <property type="evidence" value="ECO:0007669"/>
    <property type="project" value="TreeGrafter"/>
</dbReference>
<evidence type="ECO:0000256" key="2">
    <source>
        <dbReference type="ARBA" id="ARBA00038160"/>
    </source>
</evidence>
<dbReference type="SUPFAM" id="SSF53927">
    <property type="entry name" value="Cytidine deaminase-like"/>
    <property type="match status" value="1"/>
</dbReference>
<evidence type="ECO:0000256" key="3">
    <source>
        <dbReference type="SAM" id="MobiDB-lite"/>
    </source>
</evidence>
<feature type="region of interest" description="Disordered" evidence="3">
    <location>
        <begin position="292"/>
        <end position="318"/>
    </location>
</feature>
<name>A0A8S4QEU1_9NEOP</name>
<comment type="caution">
    <text evidence="4">The sequence shown here is derived from an EMBL/GenBank/DDBJ whole genome shotgun (WGS) entry which is preliminary data.</text>
</comment>
<proteinExistence type="inferred from homology"/>
<feature type="compositionally biased region" description="Basic and acidic residues" evidence="3">
    <location>
        <begin position="297"/>
        <end position="318"/>
    </location>
</feature>
<dbReference type="OrthoDB" id="3180714at2759"/>
<comment type="similarity">
    <text evidence="2">Belongs to the cytidine and deoxycytidylate deaminase family. ADAT3 subfamily.</text>
</comment>
<gene>
    <name evidence="4" type="primary">jg3017</name>
    <name evidence="4" type="ORF">PAEG_LOCUS797</name>
</gene>
<evidence type="ECO:0000313" key="5">
    <source>
        <dbReference type="Proteomes" id="UP000838756"/>
    </source>
</evidence>
<sequence length="387" mass="44438">MSDTEPPEKKPKIICNLSNIYLDTIDQCIESISSSERNLQPIISDELTQPLEFINVFVGHIKNVKDISRTILILNDKIPLKELSHLKRVRRQDIILCPTKFLDNMSSIQDYIESHVTELRDVFDYFKEVNVPLLPPKVMKQYNEVRKIWSCNFHPNHYFEKLVSNHFFSVYDVKIHRKFMEVAFEIAKWYAIHDGVAFDINNILLTIVNVTVVVDPNFNRIVTIAYDYRHDHPMQHSAMLAIDNVAKTQNGGVWSTESNDGLLPGIDKELVHFLKQKFSQFIIGLKKTNWSGAKGGQKMDTDGEKGGPKSDSHEENKEKDGPYLCTGYYVYMLREPCVMCAMALVHARAKRVFFCFNNSVCGALNSVAKLQTISSLNHHFEVFTGFL</sequence>
<dbReference type="PANTHER" id="PTHR11079:SF156">
    <property type="entry name" value="INACTIVE TRNA-SPECIFIC ADENOSINE DEAMINASE-LIKE PROTEIN 3-RELATED"/>
    <property type="match status" value="1"/>
</dbReference>
<dbReference type="Gene3D" id="3.40.140.10">
    <property type="entry name" value="Cytidine Deaminase, domain 2"/>
    <property type="match status" value="1"/>
</dbReference>
<keyword evidence="1" id="KW-0819">tRNA processing</keyword>
<reference evidence="4" key="1">
    <citation type="submission" date="2022-03" db="EMBL/GenBank/DDBJ databases">
        <authorList>
            <person name="Lindestad O."/>
        </authorList>
    </citation>
    <scope>NUCLEOTIDE SEQUENCE</scope>
</reference>
<protein>
    <submittedName>
        <fullName evidence="4">Jg3017 protein</fullName>
    </submittedName>
</protein>
<dbReference type="GO" id="GO:0002100">
    <property type="term" value="P:tRNA wobble adenosine to inosine editing"/>
    <property type="evidence" value="ECO:0007669"/>
    <property type="project" value="InterPro"/>
</dbReference>
<evidence type="ECO:0000256" key="1">
    <source>
        <dbReference type="ARBA" id="ARBA00022694"/>
    </source>
</evidence>